<dbReference type="InterPro" id="IPR012078">
    <property type="entry name" value="MP_mOase_hydro"/>
</dbReference>
<proteinExistence type="predicted"/>
<protein>
    <submittedName>
        <fullName evidence="3">Phenol hydroxylase</fullName>
    </submittedName>
</protein>
<keyword evidence="1" id="KW-0560">Oxidoreductase</keyword>
<organism evidence="3 4">
    <name type="scientific">Ideonella livida</name>
    <dbReference type="NCBI Taxonomy" id="2707176"/>
    <lineage>
        <taxon>Bacteria</taxon>
        <taxon>Pseudomonadati</taxon>
        <taxon>Pseudomonadota</taxon>
        <taxon>Betaproteobacteria</taxon>
        <taxon>Burkholderiales</taxon>
        <taxon>Sphaerotilaceae</taxon>
        <taxon>Ideonella</taxon>
    </lineage>
</organism>
<name>A0A7C9TM97_9BURK</name>
<comment type="caution">
    <text evidence="3">The sequence shown here is derived from an EMBL/GenBank/DDBJ whole genome shotgun (WGS) entry which is preliminary data.</text>
</comment>
<evidence type="ECO:0000313" key="3">
    <source>
        <dbReference type="EMBL" id="NDY93758.1"/>
    </source>
</evidence>
<evidence type="ECO:0000256" key="1">
    <source>
        <dbReference type="ARBA" id="ARBA00023002"/>
    </source>
</evidence>
<dbReference type="RefSeq" id="WP_163459785.1">
    <property type="nucleotide sequence ID" value="NZ_JAAGOH010000046.1"/>
</dbReference>
<dbReference type="SUPFAM" id="SSF47240">
    <property type="entry name" value="Ferritin-like"/>
    <property type="match status" value="1"/>
</dbReference>
<dbReference type="EMBL" id="JAAGOH010000046">
    <property type="protein sequence ID" value="NDY93758.1"/>
    <property type="molecule type" value="Genomic_DNA"/>
</dbReference>
<keyword evidence="4" id="KW-1185">Reference proteome</keyword>
<evidence type="ECO:0000256" key="2">
    <source>
        <dbReference type="ARBA" id="ARBA00023033"/>
    </source>
</evidence>
<dbReference type="PIRSF" id="PIRSF000040">
    <property type="entry name" value="MMOH_comp"/>
    <property type="match status" value="1"/>
</dbReference>
<dbReference type="AlphaFoldDB" id="A0A7C9TM97"/>
<dbReference type="Pfam" id="PF02332">
    <property type="entry name" value="Phenol_Hydrox"/>
    <property type="match status" value="1"/>
</dbReference>
<evidence type="ECO:0000313" key="4">
    <source>
        <dbReference type="Proteomes" id="UP000484255"/>
    </source>
</evidence>
<dbReference type="Proteomes" id="UP000484255">
    <property type="component" value="Unassembled WGS sequence"/>
</dbReference>
<accession>A0A7C9TM97</accession>
<sequence>MTVEIRVQSVKPLRQTFGHIARRFGDKPATRYQEGTYDLQSEVNFHYKPLWDPAHDIYDKRRTAVVMADWYALKDPRQYYYGAWTIARARQQEAADRQLELAQQRDWLRQMAPEGQQQLVQALLPLRHYEWGANTNLCAVAAYGYGTALTQAAAMATMDRLGLAQHLSRLGLLMDGNTGTSLAQAKQQWLEAGAWQGARAAMEAMFVTRDPMELLLAQALVADTLVYALCLRGFEGVWSGPAATGLTMLLDHPLRWHEETSRWVDGVMKTVATESDANRALLQGWAAQWRATWRQALAPLAARVLGDAAGATALDLADAALATRLARLGLGAAPAQNRADTATATNAANAT</sequence>
<keyword evidence="2" id="KW-0503">Monooxygenase</keyword>
<dbReference type="InterPro" id="IPR009078">
    <property type="entry name" value="Ferritin-like_SF"/>
</dbReference>
<gene>
    <name evidence="3" type="ORF">G3A44_21445</name>
</gene>
<reference evidence="3 4" key="1">
    <citation type="submission" date="2020-02" db="EMBL/GenBank/DDBJ databases">
        <title>Ideonella bacterium strain TBM-1.</title>
        <authorList>
            <person name="Chen W.-M."/>
        </authorList>
    </citation>
    <scope>NUCLEOTIDE SEQUENCE [LARGE SCALE GENOMIC DNA]</scope>
    <source>
        <strain evidence="3 4">TBM-1</strain>
    </source>
</reference>
<dbReference type="InterPro" id="IPR012348">
    <property type="entry name" value="RNR-like"/>
</dbReference>
<dbReference type="InterPro" id="IPR003430">
    <property type="entry name" value="Phenol_Hydrox"/>
</dbReference>
<dbReference type="Gene3D" id="1.10.620.20">
    <property type="entry name" value="Ribonucleotide Reductase, subunit A"/>
    <property type="match status" value="1"/>
</dbReference>
<dbReference type="GO" id="GO:0016709">
    <property type="term" value="F:oxidoreductase activity, acting on paired donors, with incorporation or reduction of molecular oxygen, NAD(P)H as one donor, and incorporation of one atom of oxygen"/>
    <property type="evidence" value="ECO:0007669"/>
    <property type="project" value="InterPro"/>
</dbReference>